<accession>B7GDP7</accession>
<dbReference type="PaxDb" id="2850-Phatr41244"/>
<dbReference type="InParanoid" id="B7GDP7"/>
<protein>
    <submittedName>
        <fullName evidence="2">Uncharacterized protein</fullName>
    </submittedName>
</protein>
<dbReference type="RefSeq" id="XP_002185249.1">
    <property type="nucleotide sequence ID" value="XM_002185213.1"/>
</dbReference>
<evidence type="ECO:0000313" key="3">
    <source>
        <dbReference type="Proteomes" id="UP000000759"/>
    </source>
</evidence>
<name>B7GDP7_PHATC</name>
<dbReference type="eggNOG" id="ENOG502S9JQ">
    <property type="taxonomic scope" value="Eukaryota"/>
</dbReference>
<gene>
    <name evidence="2" type="ORF">PHATRDRAFT_41244</name>
</gene>
<dbReference type="Gene3D" id="1.20.120.290">
    <property type="entry name" value="Oxygen-evolving enhancer protein 3 (PsbQ), four-helix up-down bundle"/>
    <property type="match status" value="1"/>
</dbReference>
<evidence type="ECO:0000313" key="2">
    <source>
        <dbReference type="EMBL" id="EEC43381.1"/>
    </source>
</evidence>
<dbReference type="EMBL" id="CM000630">
    <property type="protein sequence ID" value="EEC43381.1"/>
    <property type="molecule type" value="Genomic_DNA"/>
</dbReference>
<proteinExistence type="predicted"/>
<reference evidence="3" key="2">
    <citation type="submission" date="2008-08" db="EMBL/GenBank/DDBJ databases">
        <authorList>
            <consortium name="Diatom Consortium"/>
            <person name="Grigoriev I."/>
            <person name="Grimwood J."/>
            <person name="Kuo A."/>
            <person name="Otillar R.P."/>
            <person name="Salamov A."/>
            <person name="Detter J.C."/>
            <person name="Lindquist E."/>
            <person name="Shapiro H."/>
            <person name="Lucas S."/>
            <person name="Glavina del Rio T."/>
            <person name="Pitluck S."/>
            <person name="Rokhsar D."/>
            <person name="Bowler C."/>
        </authorList>
    </citation>
    <scope>GENOME REANNOTATION</scope>
    <source>
        <strain evidence="3">CCAP 1055/1</strain>
    </source>
</reference>
<evidence type="ECO:0000256" key="1">
    <source>
        <dbReference type="ARBA" id="ARBA00023078"/>
    </source>
</evidence>
<dbReference type="Proteomes" id="UP000000759">
    <property type="component" value="Chromosome 28"/>
</dbReference>
<dbReference type="HOGENOM" id="CLU_1386684_0_0_1"/>
<keyword evidence="3" id="KW-1185">Reference proteome</keyword>
<dbReference type="OrthoDB" id="205132at2759"/>
<reference evidence="2 3" key="1">
    <citation type="journal article" date="2008" name="Nature">
        <title>The Phaeodactylum genome reveals the evolutionary history of diatom genomes.</title>
        <authorList>
            <person name="Bowler C."/>
            <person name="Allen A.E."/>
            <person name="Badger J.H."/>
            <person name="Grimwood J."/>
            <person name="Jabbari K."/>
            <person name="Kuo A."/>
            <person name="Maheswari U."/>
            <person name="Martens C."/>
            <person name="Maumus F."/>
            <person name="Otillar R.P."/>
            <person name="Rayko E."/>
            <person name="Salamov A."/>
            <person name="Vandepoele K."/>
            <person name="Beszteri B."/>
            <person name="Gruber A."/>
            <person name="Heijde M."/>
            <person name="Katinka M."/>
            <person name="Mock T."/>
            <person name="Valentin K."/>
            <person name="Verret F."/>
            <person name="Berges J.A."/>
            <person name="Brownlee C."/>
            <person name="Cadoret J.P."/>
            <person name="Chiovitti A."/>
            <person name="Choi C.J."/>
            <person name="Coesel S."/>
            <person name="De Martino A."/>
            <person name="Detter J.C."/>
            <person name="Durkin C."/>
            <person name="Falciatore A."/>
            <person name="Fournet J."/>
            <person name="Haruta M."/>
            <person name="Huysman M.J."/>
            <person name="Jenkins B.D."/>
            <person name="Jiroutova K."/>
            <person name="Jorgensen R.E."/>
            <person name="Joubert Y."/>
            <person name="Kaplan A."/>
            <person name="Kroger N."/>
            <person name="Kroth P.G."/>
            <person name="La Roche J."/>
            <person name="Lindquist E."/>
            <person name="Lommer M."/>
            <person name="Martin-Jezequel V."/>
            <person name="Lopez P.J."/>
            <person name="Lucas S."/>
            <person name="Mangogna M."/>
            <person name="McGinnis K."/>
            <person name="Medlin L.K."/>
            <person name="Montsant A."/>
            <person name="Oudot-Le Secq M.P."/>
            <person name="Napoli C."/>
            <person name="Obornik M."/>
            <person name="Parker M.S."/>
            <person name="Petit J.L."/>
            <person name="Porcel B.M."/>
            <person name="Poulsen N."/>
            <person name="Robison M."/>
            <person name="Rychlewski L."/>
            <person name="Rynearson T.A."/>
            <person name="Schmutz J."/>
            <person name="Shapiro H."/>
            <person name="Siaut M."/>
            <person name="Stanley M."/>
            <person name="Sussman M.R."/>
            <person name="Taylor A.R."/>
            <person name="Vardi A."/>
            <person name="von Dassow P."/>
            <person name="Vyverman W."/>
            <person name="Willis A."/>
            <person name="Wyrwicz L.S."/>
            <person name="Rokhsar D.S."/>
            <person name="Weissenbach J."/>
            <person name="Armbrust E.V."/>
            <person name="Green B.R."/>
            <person name="Van de Peer Y."/>
            <person name="Grigoriev I.V."/>
        </authorList>
    </citation>
    <scope>NUCLEOTIDE SEQUENCE [LARGE SCALE GENOMIC DNA]</scope>
    <source>
        <strain evidence="2 3">CCAP 1055/1</strain>
    </source>
</reference>
<organism evidence="2 3">
    <name type="scientific">Phaeodactylum tricornutum (strain CCAP 1055/1)</name>
    <dbReference type="NCBI Taxonomy" id="556484"/>
    <lineage>
        <taxon>Eukaryota</taxon>
        <taxon>Sar</taxon>
        <taxon>Stramenopiles</taxon>
        <taxon>Ochrophyta</taxon>
        <taxon>Bacillariophyta</taxon>
        <taxon>Bacillariophyceae</taxon>
        <taxon>Bacillariophycidae</taxon>
        <taxon>Naviculales</taxon>
        <taxon>Phaeodactylaceae</taxon>
        <taxon>Phaeodactylum</taxon>
    </lineage>
</organism>
<dbReference type="AlphaFoldDB" id="B7GDP7"/>
<sequence>MKYTSSIMLACSGDIASAFVGPHNLPRTNGREAMKTASDSSAITTRKEVLQHIFGAAGFLATSVTFMPSSASADVSSGTALPQGAAQFNRVVRVKSDLTAVRKRVSEGGSEIDKKEWDNIGKFLRTVYSTGDDMKAVGGGVLDPENKKRAMEDVSQLRKYAQAGDVSVSKKDPIGMLAVLNKMIGLMDDFFDALSDIPDEI</sequence>
<dbReference type="KEGG" id="pti:PHATRDRAFT_41244"/>
<keyword evidence="1" id="KW-0793">Thylakoid</keyword>
<dbReference type="GeneID" id="7198978"/>
<dbReference type="OMA" id="RTTACAV"/>
<dbReference type="InterPro" id="IPR023222">
    <property type="entry name" value="PsbQ-like_dom_sf"/>
</dbReference>